<sequence length="420" mass="47474">MGAPVGSFAAAGRARIAVKGQIVRLHWTDGNAIRLLQNGGDFFPALCEAIDAARLSVHLETYIFLLDRTGRQVLECLESAARRGVKVRVVLDGFGSAGTAEAIRLRITQAGGQCRIFRPEPRWLGHLAFSRSRLRRLHRKVAVVDAELAFVGGINIVDDYDDLDPGDDIPAPRFDFAVAVQGPLVPHILYAQDLLWVRLNWARLHRHPGDWHRMRLFKPVHADASPAGKLRAALLLRDNLRFRQTFEQAYLYGIQHARRDILIANAYFFPGHQFRKSLMQAAARGVRVRLLLQGKPEYRMQYFATRALYDRLLRGGIEIYEYMPGYLHAKVAVIDNMATVGSSNLDPFSLLLAREANVVVDDQPFAWDLQERLERAIALGGQFIRPLDYQRRGWLRRCIDVAAYTMLRIGVALTGRAGRY</sequence>
<dbReference type="AlphaFoldDB" id="Q7W273"/>
<evidence type="ECO:0000259" key="10">
    <source>
        <dbReference type="PROSITE" id="PS50035"/>
    </source>
</evidence>
<feature type="active site" evidence="9">
    <location>
        <position position="138"/>
    </location>
</feature>
<comment type="similarity">
    <text evidence="9">Belongs to the phospholipase D family. Cardiolipin synthase subfamily. ClsB sub-subfamily.</text>
</comment>
<comment type="function">
    <text evidence="9">Catalyzes the phosphatidyl group transfer from one phosphatidylglycerol molecule to another to form cardiolipin (CL) (diphosphatidylglycerol) and glycerol.</text>
</comment>
<dbReference type="KEGG" id="bpa:BPP0117"/>
<gene>
    <name evidence="9" type="primary">clsB</name>
    <name evidence="11" type="ordered locus">BPP0117</name>
</gene>
<dbReference type="HOGENOM" id="CLU_038053_0_0_4"/>
<dbReference type="SUPFAM" id="SSF56024">
    <property type="entry name" value="Phospholipase D/nuclease"/>
    <property type="match status" value="2"/>
</dbReference>
<keyword evidence="5 9" id="KW-0443">Lipid metabolism</keyword>
<evidence type="ECO:0000256" key="6">
    <source>
        <dbReference type="ARBA" id="ARBA00023136"/>
    </source>
</evidence>
<dbReference type="GO" id="GO:0008808">
    <property type="term" value="F:cardiolipin synthase activity"/>
    <property type="evidence" value="ECO:0007669"/>
    <property type="project" value="InterPro"/>
</dbReference>
<dbReference type="InterPro" id="IPR001736">
    <property type="entry name" value="PLipase_D/transphosphatidylase"/>
</dbReference>
<dbReference type="GO" id="GO:0005886">
    <property type="term" value="C:plasma membrane"/>
    <property type="evidence" value="ECO:0007669"/>
    <property type="project" value="UniProtKB-SubCell"/>
</dbReference>
<evidence type="ECO:0000256" key="2">
    <source>
        <dbReference type="ARBA" id="ARBA00022516"/>
    </source>
</evidence>
<evidence type="ECO:0000256" key="9">
    <source>
        <dbReference type="HAMAP-Rule" id="MF_01917"/>
    </source>
</evidence>
<feature type="domain" description="PLD phosphodiesterase" evidence="10">
    <location>
        <begin position="323"/>
        <end position="349"/>
    </location>
</feature>
<feature type="domain" description="PLD phosphodiesterase" evidence="10">
    <location>
        <begin position="133"/>
        <end position="160"/>
    </location>
</feature>
<dbReference type="HAMAP" id="MF_01917">
    <property type="entry name" value="Cardiolipin_synth_ClsB"/>
    <property type="match status" value="1"/>
</dbReference>
<protein>
    <recommendedName>
        <fullName evidence="9">Cardiolipin synthase B</fullName>
        <shortName evidence="9">CL synthase</shortName>
        <ecNumber evidence="9">2.7.8.-</ecNumber>
    </recommendedName>
</protein>
<comment type="catalytic activity">
    <reaction evidence="9">
        <text>2 a 1,2-diacyl-sn-glycero-3-phospho-(1'-sn-glycerol) = a cardiolipin + glycerol</text>
        <dbReference type="Rhea" id="RHEA:31451"/>
        <dbReference type="ChEBI" id="CHEBI:17754"/>
        <dbReference type="ChEBI" id="CHEBI:62237"/>
        <dbReference type="ChEBI" id="CHEBI:64716"/>
    </reaction>
</comment>
<keyword evidence="2 9" id="KW-0444">Lipid biosynthesis</keyword>
<dbReference type="InterPro" id="IPR025202">
    <property type="entry name" value="PLD-like_dom"/>
</dbReference>
<dbReference type="CDD" id="cd09110">
    <property type="entry name" value="PLDc_CLS_1"/>
    <property type="match status" value="1"/>
</dbReference>
<proteinExistence type="inferred from homology"/>
<dbReference type="InterPro" id="IPR030872">
    <property type="entry name" value="Cardiolipin_synth_ClsB"/>
</dbReference>
<organism evidence="11 12">
    <name type="scientific">Bordetella parapertussis (strain 12822 / ATCC BAA-587 / NCTC 13253)</name>
    <dbReference type="NCBI Taxonomy" id="257311"/>
    <lineage>
        <taxon>Bacteria</taxon>
        <taxon>Pseudomonadati</taxon>
        <taxon>Pseudomonadota</taxon>
        <taxon>Betaproteobacteria</taxon>
        <taxon>Burkholderiales</taxon>
        <taxon>Alcaligenaceae</taxon>
        <taxon>Bordetella</taxon>
    </lineage>
</organism>
<evidence type="ECO:0000256" key="4">
    <source>
        <dbReference type="ARBA" id="ARBA00022737"/>
    </source>
</evidence>
<feature type="active site" evidence="9">
    <location>
        <position position="330"/>
    </location>
</feature>
<dbReference type="SMART" id="SM00155">
    <property type="entry name" value="PLDc"/>
    <property type="match status" value="2"/>
</dbReference>
<feature type="active site" evidence="9">
    <location>
        <position position="328"/>
    </location>
</feature>
<name>Q7W273_BORPA</name>
<dbReference type="EMBL" id="BX640423">
    <property type="protein sequence ID" value="CAE39858.1"/>
    <property type="molecule type" value="Genomic_DNA"/>
</dbReference>
<reference evidence="11 12" key="1">
    <citation type="journal article" date="2003" name="Nat. Genet.">
        <title>Comparative analysis of the genome sequences of Bordetella pertussis, Bordetella parapertussis and Bordetella bronchiseptica.</title>
        <authorList>
            <person name="Parkhill J."/>
            <person name="Sebaihia M."/>
            <person name="Preston A."/>
            <person name="Murphy L.D."/>
            <person name="Thomson N.R."/>
            <person name="Harris D.E."/>
            <person name="Holden M.T.G."/>
            <person name="Churcher C.M."/>
            <person name="Bentley S.D."/>
            <person name="Mungall K.L."/>
            <person name="Cerdeno-Tarraga A.-M."/>
            <person name="Temple L."/>
            <person name="James K.D."/>
            <person name="Harris B."/>
            <person name="Quail M.A."/>
            <person name="Achtman M."/>
            <person name="Atkin R."/>
            <person name="Baker S."/>
            <person name="Basham D."/>
            <person name="Bason N."/>
            <person name="Cherevach I."/>
            <person name="Chillingworth T."/>
            <person name="Collins M."/>
            <person name="Cronin A."/>
            <person name="Davis P."/>
            <person name="Doggett J."/>
            <person name="Feltwell T."/>
            <person name="Goble A."/>
            <person name="Hamlin N."/>
            <person name="Hauser H."/>
            <person name="Holroyd S."/>
            <person name="Jagels K."/>
            <person name="Leather S."/>
            <person name="Moule S."/>
            <person name="Norberczak H."/>
            <person name="O'Neil S."/>
            <person name="Ormond D."/>
            <person name="Price C."/>
            <person name="Rabbinowitsch E."/>
            <person name="Rutter S."/>
            <person name="Sanders M."/>
            <person name="Saunders D."/>
            <person name="Seeger K."/>
            <person name="Sharp S."/>
            <person name="Simmonds M."/>
            <person name="Skelton J."/>
            <person name="Squares R."/>
            <person name="Squares S."/>
            <person name="Stevens K."/>
            <person name="Unwin L."/>
            <person name="Whitehead S."/>
            <person name="Barrell B.G."/>
            <person name="Maskell D.J."/>
        </authorList>
    </citation>
    <scope>NUCLEOTIDE SEQUENCE [LARGE SCALE GENOMIC DNA]</scope>
    <source>
        <strain evidence="11 12">12822 / ATCC BAA-587 / NCTC 13253</strain>
    </source>
</reference>
<evidence type="ECO:0000256" key="7">
    <source>
        <dbReference type="ARBA" id="ARBA00023209"/>
    </source>
</evidence>
<evidence type="ECO:0000256" key="3">
    <source>
        <dbReference type="ARBA" id="ARBA00022679"/>
    </source>
</evidence>
<comment type="subcellular location">
    <subcellularLocation>
        <location evidence="9">Cell membrane</location>
        <topology evidence="9">Peripheral membrane protein</topology>
    </subcellularLocation>
</comment>
<dbReference type="Proteomes" id="UP000001421">
    <property type="component" value="Chromosome"/>
</dbReference>
<evidence type="ECO:0000313" key="12">
    <source>
        <dbReference type="Proteomes" id="UP000001421"/>
    </source>
</evidence>
<keyword evidence="4" id="KW-0677">Repeat</keyword>
<dbReference type="Gene3D" id="3.30.870.10">
    <property type="entry name" value="Endonuclease Chain A"/>
    <property type="match status" value="2"/>
</dbReference>
<dbReference type="CDD" id="cd09159">
    <property type="entry name" value="PLDc_ybhO_like_2"/>
    <property type="match status" value="1"/>
</dbReference>
<keyword evidence="3 9" id="KW-0808">Transferase</keyword>
<dbReference type="GO" id="GO:0032049">
    <property type="term" value="P:cardiolipin biosynthetic process"/>
    <property type="evidence" value="ECO:0007669"/>
    <property type="project" value="InterPro"/>
</dbReference>
<dbReference type="PROSITE" id="PS50035">
    <property type="entry name" value="PLD"/>
    <property type="match status" value="2"/>
</dbReference>
<keyword evidence="1 9" id="KW-1003">Cell membrane</keyword>
<feature type="active site" evidence="9">
    <location>
        <position position="335"/>
    </location>
</feature>
<keyword evidence="8 9" id="KW-1208">Phospholipid metabolism</keyword>
<keyword evidence="6 9" id="KW-0472">Membrane</keyword>
<evidence type="ECO:0000256" key="8">
    <source>
        <dbReference type="ARBA" id="ARBA00023264"/>
    </source>
</evidence>
<feature type="active site" evidence="9">
    <location>
        <position position="145"/>
    </location>
</feature>
<accession>Q7W273</accession>
<keyword evidence="7 9" id="KW-0594">Phospholipid biosynthesis</keyword>
<dbReference type="EC" id="2.7.8.-" evidence="9"/>
<feature type="active site" evidence="9">
    <location>
        <position position="140"/>
    </location>
</feature>
<dbReference type="Pfam" id="PF13091">
    <property type="entry name" value="PLDc_2"/>
    <property type="match status" value="2"/>
</dbReference>
<evidence type="ECO:0000256" key="1">
    <source>
        <dbReference type="ARBA" id="ARBA00022475"/>
    </source>
</evidence>
<dbReference type="NCBIfam" id="NF008427">
    <property type="entry name" value="PRK11263.1"/>
    <property type="match status" value="1"/>
</dbReference>
<dbReference type="PANTHER" id="PTHR21248:SF23">
    <property type="entry name" value="CARDIOLIPIN SYNTHASE B"/>
    <property type="match status" value="1"/>
</dbReference>
<evidence type="ECO:0000313" key="11">
    <source>
        <dbReference type="EMBL" id="CAE39858.1"/>
    </source>
</evidence>
<dbReference type="PANTHER" id="PTHR21248">
    <property type="entry name" value="CARDIOLIPIN SYNTHASE"/>
    <property type="match status" value="1"/>
</dbReference>
<evidence type="ECO:0000256" key="5">
    <source>
        <dbReference type="ARBA" id="ARBA00023098"/>
    </source>
</evidence>